<gene>
    <name evidence="13" type="ORF">BSAL_66470</name>
</gene>
<sequence length="533" mass="59868">MADSDGTAQQHTAVEFDEPFDAFNNPAAGIDCPSEYSDRSGRDDDEGGDDDDDILSEAVEDDFLRRYESLNRSLSEPYMELPPSALTIYGETTTFSEKNIILWMFVIGPEFMQMIATIVLCTAPVIVQTVIYTSELTTSLHILTWMSLAATIASLMWTSLSDPCVAPKRMTTLEPAPPRIRLFVNDKETVGLRYCPTCDIYRGPRTHHCGVCGNCVDQFDHHCPWTGTCIGAKNYHRFLCFLHAIHLLASFIVISSTEVTVSVSRSRNIGIVDALGEVHYVPIVLIGFILLSGVSVTGLLFFHWYLLIRNLTTAEFLKSAYASDGDNPWDLGILHNIFAKFTGWVDKRTYSGNFCCYVVREVVRREMDMLAREREEEIKIQRERRHSHPVAVTDVRVQGVPPLTIDVSSRGEAVGAPPPREMDAAVLELFPHLTSESIIETFNCALSERGALNQGVLYITKHWIAFNAAVLSKRFSVRFDDVNDIRKAKFMNLFNNSIEIETNGGDVYFLSSFIHRDIAFTALLEAQQNCNDQ</sequence>
<comment type="similarity">
    <text evidence="10">Belongs to the DHHC palmitoyltransferase family.</text>
</comment>
<evidence type="ECO:0000256" key="9">
    <source>
        <dbReference type="ARBA" id="ARBA00048048"/>
    </source>
</evidence>
<dbReference type="InterPro" id="IPR001594">
    <property type="entry name" value="Palmitoyltrfase_DHHC"/>
</dbReference>
<keyword evidence="3 10" id="KW-0812">Transmembrane</keyword>
<comment type="subcellular location">
    <subcellularLocation>
        <location evidence="1">Endomembrane system</location>
        <topology evidence="1">Multi-pass membrane protein</topology>
    </subcellularLocation>
</comment>
<comment type="catalytic activity">
    <reaction evidence="9 10">
        <text>L-cysteinyl-[protein] + hexadecanoyl-CoA = S-hexadecanoyl-L-cysteinyl-[protein] + CoA</text>
        <dbReference type="Rhea" id="RHEA:36683"/>
        <dbReference type="Rhea" id="RHEA-COMP:10131"/>
        <dbReference type="Rhea" id="RHEA-COMP:11032"/>
        <dbReference type="ChEBI" id="CHEBI:29950"/>
        <dbReference type="ChEBI" id="CHEBI:57287"/>
        <dbReference type="ChEBI" id="CHEBI:57379"/>
        <dbReference type="ChEBI" id="CHEBI:74151"/>
        <dbReference type="EC" id="2.3.1.225"/>
    </reaction>
</comment>
<evidence type="ECO:0000256" key="7">
    <source>
        <dbReference type="ARBA" id="ARBA00023288"/>
    </source>
</evidence>
<feature type="region of interest" description="Disordered" evidence="11">
    <location>
        <begin position="1"/>
        <end position="54"/>
    </location>
</feature>
<evidence type="ECO:0000256" key="4">
    <source>
        <dbReference type="ARBA" id="ARBA00022989"/>
    </source>
</evidence>
<feature type="domain" description="GRAM" evidence="12">
    <location>
        <begin position="424"/>
        <end position="489"/>
    </location>
</feature>
<evidence type="ECO:0000256" key="10">
    <source>
        <dbReference type="RuleBase" id="RU079119"/>
    </source>
</evidence>
<reference evidence="14" key="1">
    <citation type="submission" date="2015-09" db="EMBL/GenBank/DDBJ databases">
        <authorList>
            <consortium name="Pathogen Informatics"/>
        </authorList>
    </citation>
    <scope>NUCLEOTIDE SEQUENCE [LARGE SCALE GENOMIC DNA]</scope>
    <source>
        <strain evidence="14">Lake Konstanz</strain>
    </source>
</reference>
<dbReference type="Gene3D" id="2.30.29.30">
    <property type="entry name" value="Pleckstrin-homology domain (PH domain)/Phosphotyrosine-binding domain (PTB)"/>
    <property type="match status" value="1"/>
</dbReference>
<dbReference type="SMART" id="SM00568">
    <property type="entry name" value="GRAM"/>
    <property type="match status" value="1"/>
</dbReference>
<dbReference type="GO" id="GO:0019706">
    <property type="term" value="F:protein-cysteine S-palmitoyltransferase activity"/>
    <property type="evidence" value="ECO:0007669"/>
    <property type="project" value="UniProtKB-EC"/>
</dbReference>
<feature type="transmembrane region" description="Helical" evidence="10">
    <location>
        <begin position="139"/>
        <end position="160"/>
    </location>
</feature>
<feature type="transmembrane region" description="Helical" evidence="10">
    <location>
        <begin position="283"/>
        <end position="308"/>
    </location>
</feature>
<accession>A0A0S4ITZ2</accession>
<dbReference type="PROSITE" id="PS50216">
    <property type="entry name" value="DHHC"/>
    <property type="match status" value="1"/>
</dbReference>
<evidence type="ECO:0000256" key="5">
    <source>
        <dbReference type="ARBA" id="ARBA00023136"/>
    </source>
</evidence>
<dbReference type="GO" id="GO:0005783">
    <property type="term" value="C:endoplasmic reticulum"/>
    <property type="evidence" value="ECO:0007669"/>
    <property type="project" value="TreeGrafter"/>
</dbReference>
<evidence type="ECO:0000259" key="12">
    <source>
        <dbReference type="SMART" id="SM00568"/>
    </source>
</evidence>
<evidence type="ECO:0000313" key="13">
    <source>
        <dbReference type="EMBL" id="CUF85337.1"/>
    </source>
</evidence>
<feature type="transmembrane region" description="Helical" evidence="10">
    <location>
        <begin position="238"/>
        <end position="263"/>
    </location>
</feature>
<keyword evidence="5 10" id="KW-0472">Membrane</keyword>
<dbReference type="EMBL" id="CYKH01000420">
    <property type="protein sequence ID" value="CUF85337.1"/>
    <property type="molecule type" value="Genomic_DNA"/>
</dbReference>
<feature type="compositionally biased region" description="Acidic residues" evidence="11">
    <location>
        <begin position="43"/>
        <end position="54"/>
    </location>
</feature>
<proteinExistence type="inferred from homology"/>
<keyword evidence="2 10" id="KW-0808">Transferase</keyword>
<keyword evidence="7" id="KW-0449">Lipoprotein</keyword>
<evidence type="ECO:0000256" key="3">
    <source>
        <dbReference type="ARBA" id="ARBA00022692"/>
    </source>
</evidence>
<dbReference type="GO" id="GO:0006612">
    <property type="term" value="P:protein targeting to membrane"/>
    <property type="evidence" value="ECO:0007669"/>
    <property type="project" value="TreeGrafter"/>
</dbReference>
<dbReference type="Proteomes" id="UP000051952">
    <property type="component" value="Unassembled WGS sequence"/>
</dbReference>
<dbReference type="GO" id="GO:0005794">
    <property type="term" value="C:Golgi apparatus"/>
    <property type="evidence" value="ECO:0007669"/>
    <property type="project" value="TreeGrafter"/>
</dbReference>
<dbReference type="InterPro" id="IPR004182">
    <property type="entry name" value="GRAM"/>
</dbReference>
<dbReference type="OrthoDB" id="2162691at2759"/>
<evidence type="ECO:0000256" key="8">
    <source>
        <dbReference type="ARBA" id="ARBA00023315"/>
    </source>
</evidence>
<keyword evidence="14" id="KW-1185">Reference proteome</keyword>
<keyword evidence="6" id="KW-0564">Palmitate</keyword>
<feature type="compositionally biased region" description="Polar residues" evidence="11">
    <location>
        <begin position="1"/>
        <end position="12"/>
    </location>
</feature>
<evidence type="ECO:0000256" key="6">
    <source>
        <dbReference type="ARBA" id="ARBA00023139"/>
    </source>
</evidence>
<dbReference type="VEuPathDB" id="TriTrypDB:BSAL_66470"/>
<keyword evidence="4 10" id="KW-1133">Transmembrane helix</keyword>
<dbReference type="Pfam" id="PF02893">
    <property type="entry name" value="GRAM"/>
    <property type="match status" value="1"/>
</dbReference>
<organism evidence="13 14">
    <name type="scientific">Bodo saltans</name>
    <name type="common">Flagellated protozoan</name>
    <dbReference type="NCBI Taxonomy" id="75058"/>
    <lineage>
        <taxon>Eukaryota</taxon>
        <taxon>Discoba</taxon>
        <taxon>Euglenozoa</taxon>
        <taxon>Kinetoplastea</taxon>
        <taxon>Metakinetoplastina</taxon>
        <taxon>Eubodonida</taxon>
        <taxon>Bodonidae</taxon>
        <taxon>Bodo</taxon>
    </lineage>
</organism>
<keyword evidence="8 10" id="KW-0012">Acyltransferase</keyword>
<dbReference type="InterPro" id="IPR011993">
    <property type="entry name" value="PH-like_dom_sf"/>
</dbReference>
<dbReference type="PANTHER" id="PTHR22883">
    <property type="entry name" value="ZINC FINGER DHHC DOMAIN CONTAINING PROTEIN"/>
    <property type="match status" value="1"/>
</dbReference>
<evidence type="ECO:0000313" key="14">
    <source>
        <dbReference type="Proteomes" id="UP000051952"/>
    </source>
</evidence>
<feature type="transmembrane region" description="Helical" evidence="10">
    <location>
        <begin position="100"/>
        <end position="127"/>
    </location>
</feature>
<dbReference type="PANTHER" id="PTHR22883:SF43">
    <property type="entry name" value="PALMITOYLTRANSFERASE APP"/>
    <property type="match status" value="1"/>
</dbReference>
<comment type="domain">
    <text evidence="10">The DHHC domain is required for palmitoyltransferase activity.</text>
</comment>
<dbReference type="Pfam" id="PF01529">
    <property type="entry name" value="DHHC"/>
    <property type="match status" value="1"/>
</dbReference>
<dbReference type="AlphaFoldDB" id="A0A0S4ITZ2"/>
<evidence type="ECO:0000256" key="11">
    <source>
        <dbReference type="SAM" id="MobiDB-lite"/>
    </source>
</evidence>
<dbReference type="EC" id="2.3.1.225" evidence="10"/>
<dbReference type="InterPro" id="IPR039859">
    <property type="entry name" value="PFA4/ZDH16/20/ERF2-like"/>
</dbReference>
<evidence type="ECO:0000256" key="1">
    <source>
        <dbReference type="ARBA" id="ARBA00004127"/>
    </source>
</evidence>
<name>A0A0S4ITZ2_BODSA</name>
<evidence type="ECO:0000256" key="2">
    <source>
        <dbReference type="ARBA" id="ARBA00022679"/>
    </source>
</evidence>
<protein>
    <recommendedName>
        <fullName evidence="10">Palmitoyltransferase</fullName>
        <ecNumber evidence="10">2.3.1.225</ecNumber>
    </recommendedName>
</protein>